<accession>A0A1B1AFC9</accession>
<keyword evidence="1" id="KW-0812">Transmembrane</keyword>
<evidence type="ECO:0000313" key="3">
    <source>
        <dbReference type="Proteomes" id="UP000092498"/>
    </source>
</evidence>
<gene>
    <name evidence="2" type="ORF">ATE48_04560</name>
</gene>
<proteinExistence type="predicted"/>
<dbReference type="STRING" id="1759059.ATE48_04560"/>
<evidence type="ECO:0000313" key="2">
    <source>
        <dbReference type="EMBL" id="ANP45241.1"/>
    </source>
</evidence>
<keyword evidence="3" id="KW-1185">Reference proteome</keyword>
<dbReference type="InParanoid" id="A0A1B1AFC9"/>
<keyword evidence="1" id="KW-0472">Membrane</keyword>
<feature type="transmembrane region" description="Helical" evidence="1">
    <location>
        <begin position="65"/>
        <end position="82"/>
    </location>
</feature>
<reference evidence="2 3" key="1">
    <citation type="submission" date="2015-11" db="EMBL/GenBank/DDBJ databases">
        <title>Whole-Genome Sequence of Candidatus Oderbacter manganicum from the National Park Lower Oder Valley, Germany.</title>
        <authorList>
            <person name="Braun B."/>
            <person name="Liere K."/>
            <person name="Szewzyk U."/>
        </authorList>
    </citation>
    <scope>NUCLEOTIDE SEQUENCE [LARGE SCALE GENOMIC DNA]</scope>
    <source>
        <strain evidence="2 3">OTSz_A_272</strain>
    </source>
</reference>
<name>A0A1B1AFC9_9PROT</name>
<dbReference type="Proteomes" id="UP000092498">
    <property type="component" value="Chromosome"/>
</dbReference>
<keyword evidence="1" id="KW-1133">Transmembrane helix</keyword>
<dbReference type="EMBL" id="CP013244">
    <property type="protein sequence ID" value="ANP45241.1"/>
    <property type="molecule type" value="Genomic_DNA"/>
</dbReference>
<organism evidence="2 3">
    <name type="scientific">Candidatus Viadribacter manganicus</name>
    <dbReference type="NCBI Taxonomy" id="1759059"/>
    <lineage>
        <taxon>Bacteria</taxon>
        <taxon>Pseudomonadati</taxon>
        <taxon>Pseudomonadota</taxon>
        <taxon>Alphaproteobacteria</taxon>
        <taxon>Hyphomonadales</taxon>
        <taxon>Hyphomonadaceae</taxon>
        <taxon>Candidatus Viadribacter</taxon>
    </lineage>
</organism>
<dbReference type="KEGG" id="cbot:ATE48_04560"/>
<protein>
    <submittedName>
        <fullName evidence="2">Uncharacterized protein</fullName>
    </submittedName>
</protein>
<dbReference type="AlphaFoldDB" id="A0A1B1AFC9"/>
<evidence type="ECO:0000256" key="1">
    <source>
        <dbReference type="SAM" id="Phobius"/>
    </source>
</evidence>
<sequence>MSTLPNADRVLTTVGGLALFALNEVRMFRSLPRAPDPGNGQTHAATIQIMDAAAPIYLSLVDLTVRWGLAALVVALSLWALAETFGKQPQTAN</sequence>